<accession>A0ABW6BNW5</accession>
<sequence length="141" mass="15264">MPQGTVVAIKPMSYVSQSTLMSASVSGTTQTGTSSTREGGSQESRVLYLVGVYKENSPSGNLKKVESLVWFEGSAGDYKRKDVVEFEIDTRNPKTIHLEQAVKVHKIGSEKLFKVGGSLLSIVALFASVLLLVAVTVENRR</sequence>
<proteinExistence type="predicted"/>
<dbReference type="RefSeq" id="WP_377481050.1">
    <property type="nucleotide sequence ID" value="NZ_JBHUOX010000002.1"/>
</dbReference>
<comment type="caution">
    <text evidence="2">The sequence shown here is derived from an EMBL/GenBank/DDBJ whole genome shotgun (WGS) entry which is preliminary data.</text>
</comment>
<keyword evidence="1" id="KW-1133">Transmembrane helix</keyword>
<name>A0ABW6BNW5_9BACT</name>
<evidence type="ECO:0000313" key="2">
    <source>
        <dbReference type="EMBL" id="MFD2999435.1"/>
    </source>
</evidence>
<gene>
    <name evidence="2" type="ORF">ACFS7Z_03605</name>
</gene>
<dbReference type="Proteomes" id="UP001597641">
    <property type="component" value="Unassembled WGS sequence"/>
</dbReference>
<reference evidence="3" key="1">
    <citation type="journal article" date="2019" name="Int. J. Syst. Evol. Microbiol.">
        <title>The Global Catalogue of Microorganisms (GCM) 10K type strain sequencing project: providing services to taxonomists for standard genome sequencing and annotation.</title>
        <authorList>
            <consortium name="The Broad Institute Genomics Platform"/>
            <consortium name="The Broad Institute Genome Sequencing Center for Infectious Disease"/>
            <person name="Wu L."/>
            <person name="Ma J."/>
        </authorList>
    </citation>
    <scope>NUCLEOTIDE SEQUENCE [LARGE SCALE GENOMIC DNA]</scope>
    <source>
        <strain evidence="3">KCTC 23984</strain>
    </source>
</reference>
<protein>
    <submittedName>
        <fullName evidence="2">Uncharacterized protein</fullName>
    </submittedName>
</protein>
<evidence type="ECO:0000256" key="1">
    <source>
        <dbReference type="SAM" id="Phobius"/>
    </source>
</evidence>
<feature type="transmembrane region" description="Helical" evidence="1">
    <location>
        <begin position="112"/>
        <end position="135"/>
    </location>
</feature>
<keyword evidence="3" id="KW-1185">Reference proteome</keyword>
<keyword evidence="1" id="KW-0472">Membrane</keyword>
<evidence type="ECO:0000313" key="3">
    <source>
        <dbReference type="Proteomes" id="UP001597641"/>
    </source>
</evidence>
<keyword evidence="1" id="KW-0812">Transmembrane</keyword>
<organism evidence="2 3">
    <name type="scientific">Pontibacter toksunensis</name>
    <dbReference type="NCBI Taxonomy" id="1332631"/>
    <lineage>
        <taxon>Bacteria</taxon>
        <taxon>Pseudomonadati</taxon>
        <taxon>Bacteroidota</taxon>
        <taxon>Cytophagia</taxon>
        <taxon>Cytophagales</taxon>
        <taxon>Hymenobacteraceae</taxon>
        <taxon>Pontibacter</taxon>
    </lineage>
</organism>
<dbReference type="EMBL" id="JBHUOX010000002">
    <property type="protein sequence ID" value="MFD2999435.1"/>
    <property type="molecule type" value="Genomic_DNA"/>
</dbReference>